<dbReference type="Proteomes" id="UP000244905">
    <property type="component" value="Unassembled WGS sequence"/>
</dbReference>
<dbReference type="GeneID" id="82525830"/>
<evidence type="ECO:0000256" key="1">
    <source>
        <dbReference type="ARBA" id="ARBA00022729"/>
    </source>
</evidence>
<feature type="signal peptide" evidence="2">
    <location>
        <begin position="1"/>
        <end position="23"/>
    </location>
</feature>
<gene>
    <name evidence="4" type="ORF">C5O23_05675</name>
</gene>
<dbReference type="EMBL" id="PUEC01000010">
    <property type="protein sequence ID" value="PWB02707.1"/>
    <property type="molecule type" value="Genomic_DNA"/>
</dbReference>
<protein>
    <submittedName>
        <fullName evidence="4">Porin family protein</fullName>
    </submittedName>
</protein>
<feature type="domain" description="Outer membrane protein beta-barrel" evidence="3">
    <location>
        <begin position="11"/>
        <end position="205"/>
    </location>
</feature>
<proteinExistence type="predicted"/>
<evidence type="ECO:0000313" key="5">
    <source>
        <dbReference type="Proteomes" id="UP000244905"/>
    </source>
</evidence>
<dbReference type="RefSeq" id="WP_107031981.1">
    <property type="nucleotide sequence ID" value="NZ_CAOLYA010000008.1"/>
</dbReference>
<dbReference type="SUPFAM" id="SSF56925">
    <property type="entry name" value="OMPA-like"/>
    <property type="match status" value="1"/>
</dbReference>
<name>A0A2V1IP43_9BACT</name>
<keyword evidence="1 2" id="KW-0732">Signal</keyword>
<comment type="caution">
    <text evidence="4">The sequence shown here is derived from an EMBL/GenBank/DDBJ whole genome shotgun (WGS) entry which is preliminary data.</text>
</comment>
<evidence type="ECO:0000313" key="4">
    <source>
        <dbReference type="EMBL" id="PWB02707.1"/>
    </source>
</evidence>
<evidence type="ECO:0000259" key="3">
    <source>
        <dbReference type="Pfam" id="PF13505"/>
    </source>
</evidence>
<organism evidence="4 5">
    <name type="scientific">Duncaniella muris</name>
    <dbReference type="NCBI Taxonomy" id="2094150"/>
    <lineage>
        <taxon>Bacteria</taxon>
        <taxon>Pseudomonadati</taxon>
        <taxon>Bacteroidota</taxon>
        <taxon>Bacteroidia</taxon>
        <taxon>Bacteroidales</taxon>
        <taxon>Muribaculaceae</taxon>
        <taxon>Duncaniella</taxon>
    </lineage>
</organism>
<sequence length="205" mass="23131">MNRTPLRFIIFLLALLGAFGASAQFRWGPTVGVNFNSFKFKQKILTVDQGFGESAGINGEMMFPGIGFGIDLGLRYEQLGASLNMGDFPMWEDSYGKERIYIHNIQIPFHLKFKYTRFQGFEDYLAPFVFGGPTFDIQVAYGKCDAMKFSGGDLGLTAGIGAEILKNWQLSASYTWGMTYALKAKVLTDYSAKNRTWDIRVTYFF</sequence>
<dbReference type="InterPro" id="IPR011250">
    <property type="entry name" value="OMP/PagP_B-barrel"/>
</dbReference>
<accession>A0A2V1IP43</accession>
<keyword evidence="5" id="KW-1185">Reference proteome</keyword>
<dbReference type="Pfam" id="PF13505">
    <property type="entry name" value="OMP_b-brl"/>
    <property type="match status" value="1"/>
</dbReference>
<dbReference type="InterPro" id="IPR027385">
    <property type="entry name" value="Beta-barrel_OMP"/>
</dbReference>
<reference evidence="5" key="1">
    <citation type="submission" date="2018-02" db="EMBL/GenBank/DDBJ databases">
        <authorList>
            <person name="Clavel T."/>
            <person name="Strowig T."/>
        </authorList>
    </citation>
    <scope>NUCLEOTIDE SEQUENCE [LARGE SCALE GENOMIC DNA]</scope>
    <source>
        <strain evidence="5">DSM 103720</strain>
    </source>
</reference>
<dbReference type="AlphaFoldDB" id="A0A2V1IP43"/>
<evidence type="ECO:0000256" key="2">
    <source>
        <dbReference type="SAM" id="SignalP"/>
    </source>
</evidence>
<feature type="chain" id="PRO_5015956286" evidence="2">
    <location>
        <begin position="24"/>
        <end position="205"/>
    </location>
</feature>